<comment type="caution">
    <text evidence="1">The sequence shown here is derived from an EMBL/GenBank/DDBJ whole genome shotgun (WGS) entry which is preliminary data.</text>
</comment>
<gene>
    <name evidence="1" type="ORF">FRX31_009502</name>
</gene>
<accession>A0A7J6WU04</accession>
<dbReference type="Proteomes" id="UP000554482">
    <property type="component" value="Unassembled WGS sequence"/>
</dbReference>
<reference evidence="1 2" key="1">
    <citation type="submission" date="2020-06" db="EMBL/GenBank/DDBJ databases">
        <title>Transcriptomic and genomic resources for Thalictrum thalictroides and T. hernandezii: Facilitating candidate gene discovery in an emerging model plant lineage.</title>
        <authorList>
            <person name="Arias T."/>
            <person name="Riano-Pachon D.M."/>
            <person name="Di Stilio V.S."/>
        </authorList>
    </citation>
    <scope>NUCLEOTIDE SEQUENCE [LARGE SCALE GENOMIC DNA]</scope>
    <source>
        <strain evidence="2">cv. WT478/WT964</strain>
        <tissue evidence="1">Leaves</tissue>
    </source>
</reference>
<evidence type="ECO:0000313" key="1">
    <source>
        <dbReference type="EMBL" id="KAF5200911.1"/>
    </source>
</evidence>
<dbReference type="EMBL" id="JABWDY010010132">
    <property type="protein sequence ID" value="KAF5200911.1"/>
    <property type="molecule type" value="Genomic_DNA"/>
</dbReference>
<evidence type="ECO:0000313" key="2">
    <source>
        <dbReference type="Proteomes" id="UP000554482"/>
    </source>
</evidence>
<organism evidence="1 2">
    <name type="scientific">Thalictrum thalictroides</name>
    <name type="common">Rue-anemone</name>
    <name type="synonym">Anemone thalictroides</name>
    <dbReference type="NCBI Taxonomy" id="46969"/>
    <lineage>
        <taxon>Eukaryota</taxon>
        <taxon>Viridiplantae</taxon>
        <taxon>Streptophyta</taxon>
        <taxon>Embryophyta</taxon>
        <taxon>Tracheophyta</taxon>
        <taxon>Spermatophyta</taxon>
        <taxon>Magnoliopsida</taxon>
        <taxon>Ranunculales</taxon>
        <taxon>Ranunculaceae</taxon>
        <taxon>Thalictroideae</taxon>
        <taxon>Thalictrum</taxon>
    </lineage>
</organism>
<sequence>MQGNMKATSIQAHMQLKQAKERSPIVIYGASTGSHPIQPFEWEPSCPPFHDWLFKEMAGKGVFSLSPVQGSTHAW</sequence>
<dbReference type="AlphaFoldDB" id="A0A7J6WU04"/>
<protein>
    <submittedName>
        <fullName evidence="1">Uncharacterized protein</fullName>
    </submittedName>
</protein>
<keyword evidence="2" id="KW-1185">Reference proteome</keyword>
<proteinExistence type="predicted"/>
<name>A0A7J6WU04_THATH</name>